<name>A0A3B0K2K9_DROGU</name>
<dbReference type="AlphaFoldDB" id="A0A3B0K2K9"/>
<dbReference type="STRING" id="7266.A0A3B0K2K9"/>
<dbReference type="InterPro" id="IPR011333">
    <property type="entry name" value="SKP1/BTB/POZ_sf"/>
</dbReference>
<evidence type="ECO:0000259" key="1">
    <source>
        <dbReference type="PROSITE" id="PS50097"/>
    </source>
</evidence>
<sequence length="395" mass="43974">MNIQATSTSSSGGAKKRRSTENGLVHIFGAGALADMDRLCMNELFSDVSFLVEDELLPAHRLILATRCEHFRKMFYGGTAESKKRQIRLYVPLKSFKVILGYFYSGKLTVDTLDVDAIFEVHGLSNFFGLHELESALATHLNESLSVGNVCSILNNAIQVNHAQLTMNCLQFMDKIATVLVQHDSFLLLSKESLEALLPRNTFAEDELNIFQALHNWSRHNQSVDIKSLVSLVRLPLIAVKDLVGAVRKSGIVASETILEAIDKAIESCNLPYRASVRLGLDVANGASRLLVTMNEMVLSLSCCCIINTIFACSLGSTLVLKYSYDMEVSCNMKHWVAVGKLIFPSHATTMRIRFTPMPVRFIRISQPDRRRKDILKEVFLTATLDSNMNGVIPK</sequence>
<dbReference type="SMART" id="SM00225">
    <property type="entry name" value="BTB"/>
    <property type="match status" value="1"/>
</dbReference>
<dbReference type="GO" id="GO:0005737">
    <property type="term" value="C:cytoplasm"/>
    <property type="evidence" value="ECO:0007669"/>
    <property type="project" value="TreeGrafter"/>
</dbReference>
<dbReference type="OrthoDB" id="6418787at2759"/>
<reference evidence="3" key="1">
    <citation type="submission" date="2018-01" db="EMBL/GenBank/DDBJ databases">
        <authorList>
            <person name="Alioto T."/>
            <person name="Alioto T."/>
        </authorList>
    </citation>
    <scope>NUCLEOTIDE SEQUENCE [LARGE SCALE GENOMIC DNA]</scope>
</reference>
<dbReference type="SUPFAM" id="SSF54695">
    <property type="entry name" value="POZ domain"/>
    <property type="match status" value="1"/>
</dbReference>
<dbReference type="PANTHER" id="PTHR46306:SF1">
    <property type="entry name" value="BTB_POZ DOMAIN-CONTAINING PROTEIN 9"/>
    <property type="match status" value="1"/>
</dbReference>
<feature type="domain" description="BTB" evidence="1">
    <location>
        <begin position="46"/>
        <end position="112"/>
    </location>
</feature>
<dbReference type="PROSITE" id="PS50097">
    <property type="entry name" value="BTB"/>
    <property type="match status" value="1"/>
</dbReference>
<dbReference type="InterPro" id="IPR011705">
    <property type="entry name" value="BACK"/>
</dbReference>
<dbReference type="OMA" id="CCIINTI"/>
<proteinExistence type="predicted"/>
<keyword evidence="3" id="KW-1185">Reference proteome</keyword>
<accession>A0A3B0K2K9</accession>
<dbReference type="Proteomes" id="UP000268350">
    <property type="component" value="Unassembled WGS sequence"/>
</dbReference>
<dbReference type="SMART" id="SM00875">
    <property type="entry name" value="BACK"/>
    <property type="match status" value="1"/>
</dbReference>
<organism evidence="2 3">
    <name type="scientific">Drosophila guanche</name>
    <name type="common">Fruit fly</name>
    <dbReference type="NCBI Taxonomy" id="7266"/>
    <lineage>
        <taxon>Eukaryota</taxon>
        <taxon>Metazoa</taxon>
        <taxon>Ecdysozoa</taxon>
        <taxon>Arthropoda</taxon>
        <taxon>Hexapoda</taxon>
        <taxon>Insecta</taxon>
        <taxon>Pterygota</taxon>
        <taxon>Neoptera</taxon>
        <taxon>Endopterygota</taxon>
        <taxon>Diptera</taxon>
        <taxon>Brachycera</taxon>
        <taxon>Muscomorpha</taxon>
        <taxon>Ephydroidea</taxon>
        <taxon>Drosophilidae</taxon>
        <taxon>Drosophila</taxon>
        <taxon>Sophophora</taxon>
    </lineage>
</organism>
<evidence type="ECO:0000313" key="2">
    <source>
        <dbReference type="EMBL" id="SPP82120.1"/>
    </source>
</evidence>
<dbReference type="GO" id="GO:0048512">
    <property type="term" value="P:circadian behavior"/>
    <property type="evidence" value="ECO:0007669"/>
    <property type="project" value="TreeGrafter"/>
</dbReference>
<dbReference type="EMBL" id="OUUW01000006">
    <property type="protein sequence ID" value="SPP82120.1"/>
    <property type="molecule type" value="Genomic_DNA"/>
</dbReference>
<dbReference type="Pfam" id="PF00651">
    <property type="entry name" value="BTB"/>
    <property type="match status" value="1"/>
</dbReference>
<protein>
    <submittedName>
        <fullName evidence="2">Blast:BTB/POZ domain-containing protein 9</fullName>
    </submittedName>
</protein>
<dbReference type="PANTHER" id="PTHR46306">
    <property type="entry name" value="BTB/POZ DOMAIN-CONTAINING PROTEIN 9"/>
    <property type="match status" value="1"/>
</dbReference>
<gene>
    <name evidence="2" type="ORF">DGUA_6G013934</name>
</gene>
<dbReference type="Pfam" id="PF07707">
    <property type="entry name" value="BACK"/>
    <property type="match status" value="1"/>
</dbReference>
<dbReference type="InterPro" id="IPR052407">
    <property type="entry name" value="BTB_POZ_domain_cont_9"/>
</dbReference>
<dbReference type="InterPro" id="IPR000210">
    <property type="entry name" value="BTB/POZ_dom"/>
</dbReference>
<dbReference type="GO" id="GO:0008344">
    <property type="term" value="P:adult locomotory behavior"/>
    <property type="evidence" value="ECO:0007669"/>
    <property type="project" value="TreeGrafter"/>
</dbReference>
<evidence type="ECO:0000313" key="3">
    <source>
        <dbReference type="Proteomes" id="UP000268350"/>
    </source>
</evidence>
<dbReference type="GO" id="GO:0050804">
    <property type="term" value="P:modulation of chemical synaptic transmission"/>
    <property type="evidence" value="ECO:0007669"/>
    <property type="project" value="TreeGrafter"/>
</dbReference>
<dbReference type="Gene3D" id="1.25.40.420">
    <property type="match status" value="1"/>
</dbReference>
<dbReference type="Gene3D" id="3.30.710.10">
    <property type="entry name" value="Potassium Channel Kv1.1, Chain A"/>
    <property type="match status" value="1"/>
</dbReference>